<dbReference type="Proteomes" id="UP000199446">
    <property type="component" value="Unassembled WGS sequence"/>
</dbReference>
<protein>
    <submittedName>
        <fullName evidence="1">Uncharacterized protein</fullName>
    </submittedName>
</protein>
<keyword evidence="2" id="KW-1185">Reference proteome</keyword>
<sequence length="290" mass="31667">MTGGKRVPWLKALALGLGLYALAQQVFYPPSFGPYEALRQQVHAQCQGYLQQGNLTQVGRAYALCLQQVAASLSVCPPGMDFFSFQACVAAASAGYPAPGKAVLTRPAYRVEVRGGVERERDPRTGQVLRERPVSPRLLFTLERTPQGVYRGVTYDERGAPETTYWVSPSCELLDPQGRPAMDGLRCPVFPGKPYLSWILPPPTPGLAPSGTLYLAGRYSDDFDGDGQPEDGYAYTGGTGGKEFTSGNVHLLAYDVGTGLLKYEYRMAVRESQAAYASYAMEKLLLFQVR</sequence>
<dbReference type="STRING" id="482827.SAMN04488243_1741"/>
<dbReference type="OrthoDB" id="31723at2"/>
<name>A0A1G7LQY1_9DEIN</name>
<reference evidence="2" key="1">
    <citation type="submission" date="2016-10" db="EMBL/GenBank/DDBJ databases">
        <authorList>
            <person name="Varghese N."/>
            <person name="Submissions S."/>
        </authorList>
    </citation>
    <scope>NUCLEOTIDE SEQUENCE [LARGE SCALE GENOMIC DNA]</scope>
    <source>
        <strain evidence="2">CGMCC 1.6992</strain>
    </source>
</reference>
<evidence type="ECO:0000313" key="2">
    <source>
        <dbReference type="Proteomes" id="UP000199446"/>
    </source>
</evidence>
<gene>
    <name evidence="1" type="ORF">SAMN04488243_1741</name>
</gene>
<dbReference type="AlphaFoldDB" id="A0A1G7LQY1"/>
<accession>A0A1G7LQY1</accession>
<dbReference type="EMBL" id="FNBC01000074">
    <property type="protein sequence ID" value="SDF51833.1"/>
    <property type="molecule type" value="Genomic_DNA"/>
</dbReference>
<organism evidence="1 2">
    <name type="scientific">Thermus arciformis</name>
    <dbReference type="NCBI Taxonomy" id="482827"/>
    <lineage>
        <taxon>Bacteria</taxon>
        <taxon>Thermotogati</taxon>
        <taxon>Deinococcota</taxon>
        <taxon>Deinococci</taxon>
        <taxon>Thermales</taxon>
        <taxon>Thermaceae</taxon>
        <taxon>Thermus</taxon>
    </lineage>
</organism>
<proteinExistence type="predicted"/>
<dbReference type="RefSeq" id="WP_093008741.1">
    <property type="nucleotide sequence ID" value="NZ_FNBC01000074.1"/>
</dbReference>
<evidence type="ECO:0000313" key="1">
    <source>
        <dbReference type="EMBL" id="SDF51833.1"/>
    </source>
</evidence>